<dbReference type="Gene3D" id="1.10.10.10">
    <property type="entry name" value="Winged helix-like DNA-binding domain superfamily/Winged helix DNA-binding domain"/>
    <property type="match status" value="1"/>
</dbReference>
<dbReference type="STRING" id="1238182.C882_0895"/>
<dbReference type="AlphaFoldDB" id="K9HDY1"/>
<dbReference type="Pfam" id="PF07729">
    <property type="entry name" value="FCD"/>
    <property type="match status" value="1"/>
</dbReference>
<evidence type="ECO:0000256" key="1">
    <source>
        <dbReference type="ARBA" id="ARBA00023015"/>
    </source>
</evidence>
<evidence type="ECO:0000256" key="3">
    <source>
        <dbReference type="ARBA" id="ARBA00023163"/>
    </source>
</evidence>
<accession>K9HDY1</accession>
<dbReference type="InterPro" id="IPR008920">
    <property type="entry name" value="TF_FadR/GntR_C"/>
</dbReference>
<dbReference type="Proteomes" id="UP000009881">
    <property type="component" value="Unassembled WGS sequence"/>
</dbReference>
<dbReference type="GO" id="GO:0003677">
    <property type="term" value="F:DNA binding"/>
    <property type="evidence" value="ECO:0007669"/>
    <property type="project" value="UniProtKB-KW"/>
</dbReference>
<name>K9HDY1_9PROT</name>
<feature type="domain" description="HTH gntR-type" evidence="4">
    <location>
        <begin position="14"/>
        <end position="81"/>
    </location>
</feature>
<dbReference type="SUPFAM" id="SSF48008">
    <property type="entry name" value="GntR ligand-binding domain-like"/>
    <property type="match status" value="1"/>
</dbReference>
<gene>
    <name evidence="5" type="ORF">C882_0895</name>
</gene>
<dbReference type="OrthoDB" id="7618373at2"/>
<evidence type="ECO:0000259" key="4">
    <source>
        <dbReference type="PROSITE" id="PS50949"/>
    </source>
</evidence>
<dbReference type="PANTHER" id="PTHR43537">
    <property type="entry name" value="TRANSCRIPTIONAL REGULATOR, GNTR FAMILY"/>
    <property type="match status" value="1"/>
</dbReference>
<dbReference type="GO" id="GO:0003700">
    <property type="term" value="F:DNA-binding transcription factor activity"/>
    <property type="evidence" value="ECO:0007669"/>
    <property type="project" value="InterPro"/>
</dbReference>
<evidence type="ECO:0000256" key="2">
    <source>
        <dbReference type="ARBA" id="ARBA00023125"/>
    </source>
</evidence>
<dbReference type="EMBL" id="ANHY01000015">
    <property type="protein sequence ID" value="EKV28683.1"/>
    <property type="molecule type" value="Genomic_DNA"/>
</dbReference>
<keyword evidence="3" id="KW-0804">Transcription</keyword>
<dbReference type="PANTHER" id="PTHR43537:SF53">
    <property type="entry name" value="HTH-TYPE TRANSCRIPTIONAL REPRESSOR NANR"/>
    <property type="match status" value="1"/>
</dbReference>
<dbReference type="InterPro" id="IPR000524">
    <property type="entry name" value="Tscrpt_reg_HTH_GntR"/>
</dbReference>
<dbReference type="SMART" id="SM00345">
    <property type="entry name" value="HTH_GNTR"/>
    <property type="match status" value="1"/>
</dbReference>
<dbReference type="RefSeq" id="WP_009541551.1">
    <property type="nucleotide sequence ID" value="NZ_ANHY01000015.1"/>
</dbReference>
<proteinExistence type="predicted"/>
<dbReference type="Gene3D" id="1.20.120.530">
    <property type="entry name" value="GntR ligand-binding domain-like"/>
    <property type="match status" value="1"/>
</dbReference>
<evidence type="ECO:0000313" key="6">
    <source>
        <dbReference type="Proteomes" id="UP000009881"/>
    </source>
</evidence>
<dbReference type="SMART" id="SM00895">
    <property type="entry name" value="FCD"/>
    <property type="match status" value="1"/>
</dbReference>
<keyword evidence="1" id="KW-0805">Transcription regulation</keyword>
<dbReference type="Pfam" id="PF00392">
    <property type="entry name" value="GntR"/>
    <property type="match status" value="1"/>
</dbReference>
<sequence>MTTTAGLRAPEVAAPDEDAIRDAIRLAIEDHRLRPGTRLVEEQLAGVFGVSRARVRAALRDLARDHLVVHRRNRGACVAAPRPEEAREVFHARRLLEETLVRVLARRRPASALRALADHVEAEAAAHARGDRREEIRLSGDFHLLLAEQVGNGILTGYLRDLVARSSLIIALYEHRAARCCSAVDHRRLLAALDTGDEAGAAAEMTRHLADIEDRLVLVERAEEQVDLRAVFGGEAPSGA</sequence>
<organism evidence="5 6">
    <name type="scientific">Caenispirillum salinarum AK4</name>
    <dbReference type="NCBI Taxonomy" id="1238182"/>
    <lineage>
        <taxon>Bacteria</taxon>
        <taxon>Pseudomonadati</taxon>
        <taxon>Pseudomonadota</taxon>
        <taxon>Alphaproteobacteria</taxon>
        <taxon>Rhodospirillales</taxon>
        <taxon>Novispirillaceae</taxon>
        <taxon>Caenispirillum</taxon>
    </lineage>
</organism>
<dbReference type="PROSITE" id="PS50949">
    <property type="entry name" value="HTH_GNTR"/>
    <property type="match status" value="1"/>
</dbReference>
<evidence type="ECO:0000313" key="5">
    <source>
        <dbReference type="EMBL" id="EKV28683.1"/>
    </source>
</evidence>
<keyword evidence="2" id="KW-0238">DNA-binding</keyword>
<dbReference type="eggNOG" id="COG1802">
    <property type="taxonomic scope" value="Bacteria"/>
</dbReference>
<keyword evidence="6" id="KW-1185">Reference proteome</keyword>
<dbReference type="SUPFAM" id="SSF46785">
    <property type="entry name" value="Winged helix' DNA-binding domain"/>
    <property type="match status" value="1"/>
</dbReference>
<dbReference type="InterPro" id="IPR036388">
    <property type="entry name" value="WH-like_DNA-bd_sf"/>
</dbReference>
<reference evidence="5 6" key="1">
    <citation type="journal article" date="2013" name="Genome Announc.">
        <title>Draft Genome Sequence of an Alphaproteobacterium, Caenispirillum salinarum AK4(T), Isolated from a Solar Saltern.</title>
        <authorList>
            <person name="Khatri I."/>
            <person name="Singh A."/>
            <person name="Korpole S."/>
            <person name="Pinnaka A.K."/>
            <person name="Subramanian S."/>
        </authorList>
    </citation>
    <scope>NUCLEOTIDE SEQUENCE [LARGE SCALE GENOMIC DNA]</scope>
    <source>
        <strain evidence="5 6">AK4</strain>
    </source>
</reference>
<dbReference type="InterPro" id="IPR011711">
    <property type="entry name" value="GntR_C"/>
</dbReference>
<comment type="caution">
    <text evidence="5">The sequence shown here is derived from an EMBL/GenBank/DDBJ whole genome shotgun (WGS) entry which is preliminary data.</text>
</comment>
<dbReference type="PATRIC" id="fig|1238182.3.peg.3109"/>
<protein>
    <submittedName>
        <fullName evidence="5">Transcriptional regulator, GntR-family</fullName>
    </submittedName>
</protein>
<dbReference type="InterPro" id="IPR036390">
    <property type="entry name" value="WH_DNA-bd_sf"/>
</dbReference>